<keyword evidence="2" id="KW-1185">Reference proteome</keyword>
<dbReference type="EMBL" id="CP009438">
    <property type="protein sequence ID" value="AIS00448.1"/>
    <property type="molecule type" value="Genomic_DNA"/>
</dbReference>
<protein>
    <submittedName>
        <fullName evidence="1">Uncharacterized protein</fullName>
    </submittedName>
</protein>
<name>A0A089X937_STRGA</name>
<dbReference type="STRING" id="1907.SGLAU_22490"/>
<dbReference type="HOGENOM" id="CLU_2318883_0_0_11"/>
<dbReference type="RefSeq" id="WP_043504011.1">
    <property type="nucleotide sequence ID" value="NZ_CP009438.1"/>
</dbReference>
<accession>A0A089X937</accession>
<evidence type="ECO:0000313" key="2">
    <source>
        <dbReference type="Proteomes" id="UP000029482"/>
    </source>
</evidence>
<dbReference type="KEGG" id="sgu:SGLAU_22490"/>
<dbReference type="AlphaFoldDB" id="A0A089X937"/>
<proteinExistence type="predicted"/>
<reference evidence="2" key="1">
    <citation type="journal article" date="2015" name="J. Biotechnol.">
        <title>Complete genome sequence of the actinobacterium Streptomyces glaucescens GLA.O (DSM 40922) consisting of a linear chromosome and one linear plasmid.</title>
        <authorList>
            <person name="Ortseifen V."/>
            <person name="Winkler A."/>
            <person name="Albersmeier A."/>
            <person name="Wendler S."/>
            <person name="Puhler A."/>
            <person name="Kalinowski J."/>
            <person name="Ruckert C."/>
        </authorList>
    </citation>
    <scope>NUCLEOTIDE SEQUENCE [LARGE SCALE GENOMIC DNA]</scope>
    <source>
        <strain evidence="2">DSM 40922 / GLA O</strain>
    </source>
</reference>
<sequence length="99" mass="10540">MGDSIPTVDDVVAADPDISFDGEQLSILSQDSTVQVLPWPVCFLYAGRPAFSIMLNAPSPELALLTARQMADRFNQQAANFGHQPLMTAQGGFCPPSSG</sequence>
<dbReference type="OrthoDB" id="4240688at2"/>
<evidence type="ECO:0000313" key="1">
    <source>
        <dbReference type="EMBL" id="AIS00448.1"/>
    </source>
</evidence>
<dbReference type="Proteomes" id="UP000029482">
    <property type="component" value="Chromosome"/>
</dbReference>
<gene>
    <name evidence="1" type="ORF">SGLAU_22490</name>
</gene>
<organism evidence="1 2">
    <name type="scientific">Streptomyces glaucescens</name>
    <dbReference type="NCBI Taxonomy" id="1907"/>
    <lineage>
        <taxon>Bacteria</taxon>
        <taxon>Bacillati</taxon>
        <taxon>Actinomycetota</taxon>
        <taxon>Actinomycetes</taxon>
        <taxon>Kitasatosporales</taxon>
        <taxon>Streptomycetaceae</taxon>
        <taxon>Streptomyces</taxon>
    </lineage>
</organism>